<dbReference type="OrthoDB" id="9799416at2"/>
<dbReference type="Proteomes" id="UP000538566">
    <property type="component" value="Unassembled WGS sequence"/>
</dbReference>
<dbReference type="Pfam" id="PF12487">
    <property type="entry name" value="DUF3703"/>
    <property type="match status" value="1"/>
</dbReference>
<dbReference type="InterPro" id="IPR022172">
    <property type="entry name" value="DUF3703"/>
</dbReference>
<dbReference type="AlphaFoldDB" id="A0A7W7ET89"/>
<dbReference type="EMBL" id="JACHOA010000001">
    <property type="protein sequence ID" value="MBB4612754.1"/>
    <property type="molecule type" value="Genomic_DNA"/>
</dbReference>
<sequence length="116" mass="13117">MKQLETAYWAEIGAFRQARAGQDAADAWHYLERAHILSQQILRLHLHAHAVMLIFAISRREWREARGQVLRLMLAPLGALLGRIPLGNTGRASVSAFVPMSIPEELRHVLGQEQCK</sequence>
<comment type="caution">
    <text evidence="1">The sequence shown here is derived from an EMBL/GenBank/DDBJ whole genome shotgun (WGS) entry which is preliminary data.</text>
</comment>
<evidence type="ECO:0008006" key="3">
    <source>
        <dbReference type="Google" id="ProtNLM"/>
    </source>
</evidence>
<protein>
    <recommendedName>
        <fullName evidence="3">DUF3703 domain-containing protein</fullName>
    </recommendedName>
</protein>
<name>A0A7W7ET89_9SPHN</name>
<reference evidence="1 2" key="1">
    <citation type="submission" date="2020-08" db="EMBL/GenBank/DDBJ databases">
        <title>Genomic Encyclopedia of Type Strains, Phase IV (KMG-IV): sequencing the most valuable type-strain genomes for metagenomic binning, comparative biology and taxonomic classification.</title>
        <authorList>
            <person name="Goeker M."/>
        </authorList>
    </citation>
    <scope>NUCLEOTIDE SEQUENCE [LARGE SCALE GENOMIC DNA]</scope>
    <source>
        <strain evidence="1 2">DSM 17507</strain>
    </source>
</reference>
<gene>
    <name evidence="1" type="ORF">GGR37_001000</name>
</gene>
<evidence type="ECO:0000313" key="1">
    <source>
        <dbReference type="EMBL" id="MBB4612754.1"/>
    </source>
</evidence>
<evidence type="ECO:0000313" key="2">
    <source>
        <dbReference type="Proteomes" id="UP000538566"/>
    </source>
</evidence>
<dbReference type="RefSeq" id="WP_066556653.1">
    <property type="nucleotide sequence ID" value="NZ_JACHOA010000001.1"/>
</dbReference>
<keyword evidence="2" id="KW-1185">Reference proteome</keyword>
<accession>A0A7W7ET89</accession>
<proteinExistence type="predicted"/>
<organism evidence="1 2">
    <name type="scientific">Novosphingobium taihuense</name>
    <dbReference type="NCBI Taxonomy" id="260085"/>
    <lineage>
        <taxon>Bacteria</taxon>
        <taxon>Pseudomonadati</taxon>
        <taxon>Pseudomonadota</taxon>
        <taxon>Alphaproteobacteria</taxon>
        <taxon>Sphingomonadales</taxon>
        <taxon>Sphingomonadaceae</taxon>
        <taxon>Novosphingobium</taxon>
    </lineage>
</organism>